<dbReference type="Proteomes" id="UP000182882">
    <property type="component" value="Unassembled WGS sequence"/>
</dbReference>
<dbReference type="Pfam" id="PF00534">
    <property type="entry name" value="Glycos_transf_1"/>
    <property type="match status" value="1"/>
</dbReference>
<keyword evidence="3" id="KW-0808">Transferase</keyword>
<dbReference type="Pfam" id="PF13439">
    <property type="entry name" value="Glyco_transf_4"/>
    <property type="match status" value="1"/>
</dbReference>
<reference evidence="4" key="1">
    <citation type="submission" date="2016-10" db="EMBL/GenBank/DDBJ databases">
        <authorList>
            <person name="Varghese N."/>
            <person name="Submissions S."/>
        </authorList>
    </citation>
    <scope>NUCLEOTIDE SEQUENCE [LARGE SCALE GENOMIC DNA]</scope>
    <source>
        <strain evidence="4">Nm10</strain>
    </source>
</reference>
<dbReference type="PANTHER" id="PTHR12526:SF636">
    <property type="entry name" value="BLL3647 PROTEIN"/>
    <property type="match status" value="1"/>
</dbReference>
<dbReference type="AlphaFoldDB" id="A0A1H2GX91"/>
<dbReference type="Gene3D" id="3.40.50.2000">
    <property type="entry name" value="Glycogen Phosphorylase B"/>
    <property type="match status" value="2"/>
</dbReference>
<dbReference type="PANTHER" id="PTHR12526">
    <property type="entry name" value="GLYCOSYLTRANSFERASE"/>
    <property type="match status" value="1"/>
</dbReference>
<evidence type="ECO:0000259" key="1">
    <source>
        <dbReference type="Pfam" id="PF00534"/>
    </source>
</evidence>
<dbReference type="InterPro" id="IPR028098">
    <property type="entry name" value="Glyco_trans_4-like_N"/>
</dbReference>
<sequence length="374" mass="41675">MSKNHENIRIMHVINGEFFSGAERVQDVLAMRLPDYGYEIGFCCIKPGKFSACRNSTVPIFDTFMKSKFDLAPALEIARIVKRDNYSLLHTHTPRAVLVGRIAAWLSGVPLVHHVHSPTTRDTESVWRNRLNSLIERLSLVGVAQLIPVSKSLEFYLKKQGWSEKRITMVANGVVTPTMLPVRDAPGPEWVIGSVALFRPRKGTEVLIQALASLRQAGRLVRLRAVGPFEAMEYEKTIKEMADRLGIGDMIDWIGFAQDVNAEFTRMDILVLPSLFGEGMPMVILEAMATGVPVVASDVEGIPEVLEHGKTGLIVPASDIKQLATAIGDLIDNKYDWYAMREDSYRLQVASFSDYSMAKGVARVYDAILSSMHR</sequence>
<gene>
    <name evidence="3" type="ORF">SAMN05216406_13824</name>
</gene>
<feature type="domain" description="Glycosyl transferase family 1" evidence="1">
    <location>
        <begin position="185"/>
        <end position="334"/>
    </location>
</feature>
<dbReference type="EMBL" id="FNLN01000038">
    <property type="protein sequence ID" value="SDU24226.1"/>
    <property type="molecule type" value="Genomic_DNA"/>
</dbReference>
<keyword evidence="4" id="KW-1185">Reference proteome</keyword>
<proteinExistence type="predicted"/>
<protein>
    <submittedName>
        <fullName evidence="3">Glycosyltransferase involved in cell wall bisynthesis</fullName>
    </submittedName>
</protein>
<evidence type="ECO:0000313" key="3">
    <source>
        <dbReference type="EMBL" id="SDU24226.1"/>
    </source>
</evidence>
<dbReference type="GO" id="GO:0016757">
    <property type="term" value="F:glycosyltransferase activity"/>
    <property type="evidence" value="ECO:0007669"/>
    <property type="project" value="InterPro"/>
</dbReference>
<evidence type="ECO:0000313" key="4">
    <source>
        <dbReference type="Proteomes" id="UP000182882"/>
    </source>
</evidence>
<dbReference type="InterPro" id="IPR001296">
    <property type="entry name" value="Glyco_trans_1"/>
</dbReference>
<accession>A0A1H2GX91</accession>
<organism evidence="3 4">
    <name type="scientific">Nitrosomonas ureae</name>
    <dbReference type="NCBI Taxonomy" id="44577"/>
    <lineage>
        <taxon>Bacteria</taxon>
        <taxon>Pseudomonadati</taxon>
        <taxon>Pseudomonadota</taxon>
        <taxon>Betaproteobacteria</taxon>
        <taxon>Nitrosomonadales</taxon>
        <taxon>Nitrosomonadaceae</taxon>
        <taxon>Nitrosomonas</taxon>
    </lineage>
</organism>
<dbReference type="SUPFAM" id="SSF53756">
    <property type="entry name" value="UDP-Glycosyltransferase/glycogen phosphorylase"/>
    <property type="match status" value="1"/>
</dbReference>
<name>A0A1H2GX91_9PROT</name>
<evidence type="ECO:0000259" key="2">
    <source>
        <dbReference type="Pfam" id="PF13439"/>
    </source>
</evidence>
<feature type="domain" description="Glycosyltransferase subfamily 4-like N-terminal" evidence="2">
    <location>
        <begin position="20"/>
        <end position="174"/>
    </location>
</feature>